<protein>
    <submittedName>
        <fullName evidence="1">Nucleoid associated protein NdpA</fullName>
    </submittedName>
</protein>
<proteinExistence type="predicted"/>
<evidence type="ECO:0000313" key="2">
    <source>
        <dbReference type="Proteomes" id="UP000320773"/>
    </source>
</evidence>
<dbReference type="RefSeq" id="WP_133063126.1">
    <property type="nucleotide sequence ID" value="NZ_VFPJ01000001.1"/>
</dbReference>
<comment type="caution">
    <text evidence="1">The sequence shown here is derived from an EMBL/GenBank/DDBJ whole genome shotgun (WGS) entry which is preliminary data.</text>
</comment>
<accession>A0A543G520</accession>
<dbReference type="EMBL" id="VFPJ01000001">
    <property type="protein sequence ID" value="TQM41173.1"/>
    <property type="molecule type" value="Genomic_DNA"/>
</dbReference>
<organism evidence="1 2">
    <name type="scientific">Flavobacterium branchiophilum</name>
    <dbReference type="NCBI Taxonomy" id="55197"/>
    <lineage>
        <taxon>Bacteria</taxon>
        <taxon>Pseudomonadati</taxon>
        <taxon>Bacteroidota</taxon>
        <taxon>Flavobacteriia</taxon>
        <taxon>Flavobacteriales</taxon>
        <taxon>Flavobacteriaceae</taxon>
        <taxon>Flavobacterium</taxon>
    </lineage>
</organism>
<evidence type="ECO:0000313" key="1">
    <source>
        <dbReference type="EMBL" id="TQM41173.1"/>
    </source>
</evidence>
<dbReference type="AlphaFoldDB" id="A0A543G520"/>
<reference evidence="1 2" key="1">
    <citation type="submission" date="2019-06" db="EMBL/GenBank/DDBJ databases">
        <title>Genomic Encyclopedia of Archaeal and Bacterial Type Strains, Phase II (KMG-II): from individual species to whole genera.</title>
        <authorList>
            <person name="Goeker M."/>
        </authorList>
    </citation>
    <scope>NUCLEOTIDE SEQUENCE [LARGE SCALE GENOMIC DNA]</scope>
    <source>
        <strain evidence="1 2">DSM 24789</strain>
    </source>
</reference>
<name>A0A543G520_9FLAO</name>
<sequence length="337" mass="39716">MEIKNIFLHHIDVKNNSVSNIELDGTSINLNSYIDSLVKEVLEQPNKREYSFKDGETEIKSSLGSILDNIENLDSLILNNAKRLLEKEKKSQERMSRLDIEIQKGSLLHLHFVKDNINQIIICKVEHDEVLSETNFDIIKGLNTKKKVFKAILVFFDDSNNITFNYVFDKNSSKYWWDDFLELIQKNTDDKNTELSLNEIDKVLTPHRKIFYADFLILRNSMIGHYRNKDRFNYTELLDEVFRNYTPINSEFPKDKIIKRLEELPTKKGFDTQFVITKKKINKRAQHKIRLAHNLYLNIDDYVENLKNLIEPVEENGSKYVKILSSDGYDFLKDLLK</sequence>
<gene>
    <name evidence="1" type="ORF">BC670_2113</name>
</gene>
<dbReference type="Proteomes" id="UP000320773">
    <property type="component" value="Unassembled WGS sequence"/>
</dbReference>